<feature type="binding site" evidence="3">
    <location>
        <begin position="402"/>
        <end position="403"/>
    </location>
    <ligand>
        <name>substrate</name>
    </ligand>
</feature>
<evidence type="ECO:0000313" key="6">
    <source>
        <dbReference type="EMBL" id="OQR81936.1"/>
    </source>
</evidence>
<feature type="compositionally biased region" description="Low complexity" evidence="4">
    <location>
        <begin position="83"/>
        <end position="99"/>
    </location>
</feature>
<evidence type="ECO:0000256" key="1">
    <source>
        <dbReference type="ARBA" id="ARBA00007471"/>
    </source>
</evidence>
<feature type="binding site" evidence="3">
    <location>
        <begin position="377"/>
        <end position="380"/>
    </location>
    <ligand>
        <name>substrate</name>
    </ligand>
</feature>
<dbReference type="InterPro" id="IPR030564">
    <property type="entry name" value="Myotubularin"/>
</dbReference>
<name>A0A1V9Y889_9STRA</name>
<feature type="binding site" evidence="3">
    <location>
        <begin position="465"/>
        <end position="471"/>
    </location>
    <ligand>
        <name>substrate</name>
    </ligand>
</feature>
<dbReference type="AlphaFoldDB" id="A0A1V9Y889"/>
<evidence type="ECO:0000256" key="4">
    <source>
        <dbReference type="SAM" id="MobiDB-lite"/>
    </source>
</evidence>
<dbReference type="InterPro" id="IPR016130">
    <property type="entry name" value="Tyr_Pase_AS"/>
</dbReference>
<feature type="active site" description="Phosphocysteine intermediate" evidence="2">
    <location>
        <position position="465"/>
    </location>
</feature>
<dbReference type="InterPro" id="IPR029021">
    <property type="entry name" value="Prot-tyrosine_phosphatase-like"/>
</dbReference>
<dbReference type="SUPFAM" id="SSF50729">
    <property type="entry name" value="PH domain-like"/>
    <property type="match status" value="1"/>
</dbReference>
<dbReference type="Gene3D" id="3.90.190.10">
    <property type="entry name" value="Protein tyrosine phosphatase superfamily"/>
    <property type="match status" value="1"/>
</dbReference>
<comment type="caution">
    <text evidence="6">The sequence shown here is derived from an EMBL/GenBank/DDBJ whole genome shotgun (WGS) entry which is preliminary data.</text>
</comment>
<evidence type="ECO:0000256" key="3">
    <source>
        <dbReference type="PIRSR" id="PIRSR630564-2"/>
    </source>
</evidence>
<dbReference type="Pfam" id="PF06602">
    <property type="entry name" value="Myotub-related"/>
    <property type="match status" value="1"/>
</dbReference>
<dbReference type="EMBL" id="JNBS01004867">
    <property type="protein sequence ID" value="OQR81936.1"/>
    <property type="molecule type" value="Genomic_DNA"/>
</dbReference>
<dbReference type="SUPFAM" id="SSF52799">
    <property type="entry name" value="(Phosphotyrosine protein) phosphatases II"/>
    <property type="match status" value="1"/>
</dbReference>
<proteinExistence type="inferred from homology"/>
<dbReference type="Gene3D" id="2.30.29.30">
    <property type="entry name" value="Pleckstrin-homology domain (PH domain)/Phosphotyrosine-binding domain (PTB)"/>
    <property type="match status" value="1"/>
</dbReference>
<dbReference type="Proteomes" id="UP000243217">
    <property type="component" value="Unassembled WGS sequence"/>
</dbReference>
<dbReference type="OrthoDB" id="271628at2759"/>
<feature type="domain" description="Myotubularin phosphatase" evidence="5">
    <location>
        <begin position="251"/>
        <end position="626"/>
    </location>
</feature>
<protein>
    <submittedName>
        <fullName evidence="6">Myotubularin-related protein 2-like isoform 2</fullName>
    </submittedName>
</protein>
<evidence type="ECO:0000259" key="5">
    <source>
        <dbReference type="PROSITE" id="PS51339"/>
    </source>
</evidence>
<evidence type="ECO:0000256" key="2">
    <source>
        <dbReference type="PIRSR" id="PIRSR630564-1"/>
    </source>
</evidence>
<feature type="region of interest" description="Disordered" evidence="4">
    <location>
        <begin position="83"/>
        <end position="113"/>
    </location>
</feature>
<dbReference type="STRING" id="74557.A0A1V9Y889"/>
<dbReference type="PANTHER" id="PTHR10807:SF128">
    <property type="entry name" value="PHOSPHATIDYLINOSITOL-3,5-BISPHOSPHATE 3-PHOSPHATASE"/>
    <property type="match status" value="1"/>
</dbReference>
<dbReference type="PROSITE" id="PS00383">
    <property type="entry name" value="TYR_PHOSPHATASE_1"/>
    <property type="match status" value="1"/>
</dbReference>
<organism evidence="6 7">
    <name type="scientific">Thraustotheca clavata</name>
    <dbReference type="NCBI Taxonomy" id="74557"/>
    <lineage>
        <taxon>Eukaryota</taxon>
        <taxon>Sar</taxon>
        <taxon>Stramenopiles</taxon>
        <taxon>Oomycota</taxon>
        <taxon>Saprolegniomycetes</taxon>
        <taxon>Saprolegniales</taxon>
        <taxon>Achlyaceae</taxon>
        <taxon>Thraustotheca</taxon>
    </lineage>
</organism>
<dbReference type="GO" id="GO:0005737">
    <property type="term" value="C:cytoplasm"/>
    <property type="evidence" value="ECO:0007669"/>
    <property type="project" value="TreeGrafter"/>
</dbReference>
<dbReference type="InterPro" id="IPR010569">
    <property type="entry name" value="Myotubularin-like_Pase_dom"/>
</dbReference>
<dbReference type="PROSITE" id="PS51339">
    <property type="entry name" value="PPASE_MYOTUBULARIN"/>
    <property type="match status" value="1"/>
</dbReference>
<sequence length="670" mass="76863">MTPVLQQTSSISDMQELPMAKLFGEREVMAEVKCEFTFAFAGTAVKTPNLPVPKASVLTTEKKSRFNSAFSMLKEQVVKTTTYATTTPTDTSRTSESSSEPLDTNDQPKDLTEYSLPGRLMMTTYRLQFYYHPSMSENDADSMAFQSILRRFKSTRRVHEYCTIPLGTINRVEKIEKNAMLKITTKDHRKFHLVFVDKAFGKVYELLNAYAFPNNPTYLFAFSHRLPKVHQERRRSLEEYTMDDCLPTGEGWNVYDAESEWARLGVLDNEAWRTTDFNKDYAVVDSYPSQLIVPAKITDETLLEAAQFRSIGRIPTLTWLHPVHGASLSRSSQPKVGMGNAFSVLDEELVAAFGEANKSRPMVHIIDCRPMSSAVANRAKGYGVETTLRYKNSVIEFMNIPNIHSMRESNKKLRELSLSLTCNNLYWYSDVEDTKWLHYIRVCLQATLRIIDLIHTQETSVLVHCSHGWDRTSQLCALAQLCMDPYYRTITGFQVLVEKDFLAFGHPFQMRLANGEKPSSEESPIFMQFLDCVWQLQQLYPSYFEFNEGFLCLLADSVHTCRFGTFFLNSIQARENLKLSENTVSIWAWLNGFRNELRNSDFMPDQILQPAQSTLLRSVRVWEHVFLRWGAQTSSLEKPCTTSDLFAANESRSSNWQLSHSILSLLSQQR</sequence>
<accession>A0A1V9Y889</accession>
<gene>
    <name evidence="6" type="ORF">THRCLA_11273</name>
</gene>
<reference evidence="6 7" key="1">
    <citation type="journal article" date="2014" name="Genome Biol. Evol.">
        <title>The secreted proteins of Achlya hypogyna and Thraustotheca clavata identify the ancestral oomycete secretome and reveal gene acquisitions by horizontal gene transfer.</title>
        <authorList>
            <person name="Misner I."/>
            <person name="Blouin N."/>
            <person name="Leonard G."/>
            <person name="Richards T.A."/>
            <person name="Lane C.E."/>
        </authorList>
    </citation>
    <scope>NUCLEOTIDE SEQUENCE [LARGE SCALE GENOMIC DNA]</scope>
    <source>
        <strain evidence="6 7">ATCC 34112</strain>
    </source>
</reference>
<keyword evidence="7" id="KW-1185">Reference proteome</keyword>
<dbReference type="PANTHER" id="PTHR10807">
    <property type="entry name" value="MYOTUBULARIN-RELATED"/>
    <property type="match status" value="1"/>
</dbReference>
<evidence type="ECO:0000313" key="7">
    <source>
        <dbReference type="Proteomes" id="UP000243217"/>
    </source>
</evidence>
<dbReference type="InterPro" id="IPR011993">
    <property type="entry name" value="PH-like_dom_sf"/>
</dbReference>
<dbReference type="CDD" id="cd14507">
    <property type="entry name" value="PTP-MTM-like"/>
    <property type="match status" value="1"/>
</dbReference>
<comment type="similarity">
    <text evidence="1">Belongs to the protein-tyrosine phosphatase family. Non-receptor class myotubularin subfamily.</text>
</comment>
<dbReference type="SMART" id="SM00404">
    <property type="entry name" value="PTPc_motif"/>
    <property type="match status" value="1"/>
</dbReference>
<dbReference type="InterPro" id="IPR003595">
    <property type="entry name" value="Tyr_Pase_cat"/>
</dbReference>